<dbReference type="PANTHER" id="PTHR19136:SF81">
    <property type="entry name" value="MOLYBDENUM COFACTOR GUANYLYLTRANSFERASE"/>
    <property type="match status" value="1"/>
</dbReference>
<dbReference type="SUPFAM" id="SSF53448">
    <property type="entry name" value="Nucleotide-diphospho-sugar transferases"/>
    <property type="match status" value="1"/>
</dbReference>
<comment type="subcellular location">
    <subcellularLocation>
        <location evidence="8">Cytoplasm</location>
    </subcellularLocation>
</comment>
<evidence type="ECO:0000256" key="8">
    <source>
        <dbReference type="HAMAP-Rule" id="MF_00316"/>
    </source>
</evidence>
<sequence>MKIEATAVIMAGGKSLRMGFDKQEIKINEKNLVHIQADILGEIFNEVIIISNKPELYKNYHLNVYKDMIKDQGPLGGIHSALVNSSNYYNYFIACDMPNINTEYIKYIYEIIFEDKSKNGIVAKLNDWIEPFNSFYTKNLIESIEIHLKNGKRSVFSLLKKNKIIYLEEEAVREFSSDWSMFDNLNTHHELSEYYLKI</sequence>
<feature type="binding site" evidence="8">
    <location>
        <position position="96"/>
    </location>
    <ligand>
        <name>GTP</name>
        <dbReference type="ChEBI" id="CHEBI:37565"/>
    </ligand>
</feature>
<comment type="function">
    <text evidence="8">Transfers a GMP moiety from GTP to Mo-molybdopterin (Mo-MPT) cofactor (Moco or molybdenum cofactor) to form Mo-molybdopterin guanine dinucleotide (Mo-MGD) cofactor.</text>
</comment>
<dbReference type="HAMAP" id="MF_00316">
    <property type="entry name" value="MobA"/>
    <property type="match status" value="1"/>
</dbReference>
<dbReference type="GO" id="GO:0061603">
    <property type="term" value="F:molybdenum cofactor guanylyltransferase activity"/>
    <property type="evidence" value="ECO:0007669"/>
    <property type="project" value="UniProtKB-EC"/>
</dbReference>
<dbReference type="InterPro" id="IPR029044">
    <property type="entry name" value="Nucleotide-diphossugar_trans"/>
</dbReference>
<evidence type="ECO:0000256" key="4">
    <source>
        <dbReference type="ARBA" id="ARBA00022741"/>
    </source>
</evidence>
<dbReference type="InterPro" id="IPR025877">
    <property type="entry name" value="MobA-like_NTP_Trfase"/>
</dbReference>
<keyword evidence="10" id="KW-0548">Nucleotidyltransferase</keyword>
<comment type="caution">
    <text evidence="8">Lacks conserved residue(s) required for the propagation of feature annotation.</text>
</comment>
<protein>
    <recommendedName>
        <fullName evidence="8">Probable molybdenum cofactor guanylyltransferase</fullName>
        <shortName evidence="8">MoCo guanylyltransferase</shortName>
        <ecNumber evidence="8">2.7.7.77</ecNumber>
    </recommendedName>
    <alternativeName>
        <fullName evidence="8">GTP:molybdopterin guanylyltransferase</fullName>
    </alternativeName>
    <alternativeName>
        <fullName evidence="8">Mo-MPT guanylyltransferase</fullName>
    </alternativeName>
    <alternativeName>
        <fullName evidence="8">Molybdopterin guanylyltransferase</fullName>
    </alternativeName>
    <alternativeName>
        <fullName evidence="8">Molybdopterin-guanine dinucleotide synthase</fullName>
        <shortName evidence="8">MGD synthase</shortName>
    </alternativeName>
</protein>
<keyword evidence="1 8" id="KW-0963">Cytoplasm</keyword>
<evidence type="ECO:0000313" key="10">
    <source>
        <dbReference type="EMBL" id="BEP28554.1"/>
    </source>
</evidence>
<keyword evidence="2 8" id="KW-0808">Transferase</keyword>
<dbReference type="EMBL" id="AP028654">
    <property type="protein sequence ID" value="BEP28554.1"/>
    <property type="molecule type" value="Genomic_DNA"/>
</dbReference>
<dbReference type="AlphaFoldDB" id="A0AAU9E230"/>
<proteinExistence type="inferred from homology"/>
<dbReference type="Pfam" id="PF12804">
    <property type="entry name" value="NTP_transf_3"/>
    <property type="match status" value="1"/>
</dbReference>
<evidence type="ECO:0000256" key="3">
    <source>
        <dbReference type="ARBA" id="ARBA00022723"/>
    </source>
</evidence>
<dbReference type="KEGG" id="hprf:HLPR_08850"/>
<feature type="domain" description="MobA-like NTP transferase" evidence="9">
    <location>
        <begin position="7"/>
        <end position="157"/>
    </location>
</feature>
<accession>A0AAU9E230</accession>
<evidence type="ECO:0000256" key="7">
    <source>
        <dbReference type="ARBA" id="ARBA00023150"/>
    </source>
</evidence>
<dbReference type="PANTHER" id="PTHR19136">
    <property type="entry name" value="MOLYBDENUM COFACTOR GUANYLYLTRANSFERASE"/>
    <property type="match status" value="1"/>
</dbReference>
<keyword evidence="7 8" id="KW-0501">Molybdenum cofactor biosynthesis</keyword>
<evidence type="ECO:0000313" key="11">
    <source>
        <dbReference type="Proteomes" id="UP001321786"/>
    </source>
</evidence>
<dbReference type="GO" id="GO:0006777">
    <property type="term" value="P:Mo-molybdopterin cofactor biosynthetic process"/>
    <property type="evidence" value="ECO:0007669"/>
    <property type="project" value="UniProtKB-KW"/>
</dbReference>
<keyword evidence="6 8" id="KW-0342">GTP-binding</keyword>
<dbReference type="Proteomes" id="UP001321786">
    <property type="component" value="Chromosome"/>
</dbReference>
<gene>
    <name evidence="8" type="primary">mobA</name>
    <name evidence="10" type="ORF">HLPR_08850</name>
</gene>
<feature type="binding site" evidence="8">
    <location>
        <position position="67"/>
    </location>
    <ligand>
        <name>GTP</name>
        <dbReference type="ChEBI" id="CHEBI:37565"/>
    </ligand>
</feature>
<dbReference type="GO" id="GO:0005737">
    <property type="term" value="C:cytoplasm"/>
    <property type="evidence" value="ECO:0007669"/>
    <property type="project" value="UniProtKB-SubCell"/>
</dbReference>
<organism evidence="10 11">
    <name type="scientific">Helicovermis profundi</name>
    <dbReference type="NCBI Taxonomy" id="3065157"/>
    <lineage>
        <taxon>Bacteria</taxon>
        <taxon>Bacillati</taxon>
        <taxon>Bacillota</taxon>
        <taxon>Clostridia</taxon>
        <taxon>Helicovermis</taxon>
    </lineage>
</organism>
<keyword evidence="4 8" id="KW-0547">Nucleotide-binding</keyword>
<evidence type="ECO:0000256" key="6">
    <source>
        <dbReference type="ARBA" id="ARBA00023134"/>
    </source>
</evidence>
<feature type="binding site" evidence="8">
    <location>
        <position position="96"/>
    </location>
    <ligand>
        <name>Mg(2+)</name>
        <dbReference type="ChEBI" id="CHEBI:18420"/>
    </ligand>
</feature>
<comment type="catalytic activity">
    <reaction evidence="8">
        <text>Mo-molybdopterin + GTP + H(+) = Mo-molybdopterin guanine dinucleotide + diphosphate</text>
        <dbReference type="Rhea" id="RHEA:34243"/>
        <dbReference type="ChEBI" id="CHEBI:15378"/>
        <dbReference type="ChEBI" id="CHEBI:33019"/>
        <dbReference type="ChEBI" id="CHEBI:37565"/>
        <dbReference type="ChEBI" id="CHEBI:71302"/>
        <dbReference type="ChEBI" id="CHEBI:71310"/>
        <dbReference type="EC" id="2.7.7.77"/>
    </reaction>
</comment>
<evidence type="ECO:0000259" key="9">
    <source>
        <dbReference type="Pfam" id="PF12804"/>
    </source>
</evidence>
<dbReference type="InterPro" id="IPR013482">
    <property type="entry name" value="Molybde_CF_guanTrfase"/>
</dbReference>
<keyword evidence="5 8" id="KW-0460">Magnesium</keyword>
<comment type="similarity">
    <text evidence="8">Belongs to the MobA family.</text>
</comment>
<comment type="cofactor">
    <cofactor evidence="8">
        <name>Mg(2+)</name>
        <dbReference type="ChEBI" id="CHEBI:18420"/>
    </cofactor>
</comment>
<dbReference type="Gene3D" id="3.90.550.10">
    <property type="entry name" value="Spore Coat Polysaccharide Biosynthesis Protein SpsA, Chain A"/>
    <property type="match status" value="1"/>
</dbReference>
<dbReference type="CDD" id="cd02503">
    <property type="entry name" value="MobA"/>
    <property type="match status" value="1"/>
</dbReference>
<keyword evidence="11" id="KW-1185">Reference proteome</keyword>
<evidence type="ECO:0000256" key="2">
    <source>
        <dbReference type="ARBA" id="ARBA00022679"/>
    </source>
</evidence>
<evidence type="ECO:0000256" key="5">
    <source>
        <dbReference type="ARBA" id="ARBA00022842"/>
    </source>
</evidence>
<dbReference type="GO" id="GO:0046872">
    <property type="term" value="F:metal ion binding"/>
    <property type="evidence" value="ECO:0007669"/>
    <property type="project" value="UniProtKB-KW"/>
</dbReference>
<feature type="binding site" evidence="8">
    <location>
        <position position="22"/>
    </location>
    <ligand>
        <name>GTP</name>
        <dbReference type="ChEBI" id="CHEBI:37565"/>
    </ligand>
</feature>
<dbReference type="GO" id="GO:0005525">
    <property type="term" value="F:GTP binding"/>
    <property type="evidence" value="ECO:0007669"/>
    <property type="project" value="UniProtKB-UniRule"/>
</dbReference>
<reference evidence="10 11" key="1">
    <citation type="submission" date="2023-08" db="EMBL/GenBank/DDBJ databases">
        <title>Helicovermis profunda gen. nov., sp. nov., a novel mesophilic, fermentative bacterium within the Bacillota from a deep-sea hydrothermal vent chimney.</title>
        <authorList>
            <person name="Miyazaki U."/>
            <person name="Mizutani D."/>
            <person name="Hashimoto Y."/>
            <person name="Tame A."/>
            <person name="Sawayama S."/>
            <person name="Miyazaki J."/>
            <person name="Takai K."/>
            <person name="Nakagawa S."/>
        </authorList>
    </citation>
    <scope>NUCLEOTIDE SEQUENCE [LARGE SCALE GENOMIC DNA]</scope>
    <source>
        <strain evidence="10 11">S502</strain>
    </source>
</reference>
<evidence type="ECO:0000256" key="1">
    <source>
        <dbReference type="ARBA" id="ARBA00022490"/>
    </source>
</evidence>
<comment type="domain">
    <text evidence="8">The N-terminal domain determines nucleotide recognition and specific binding, while the C-terminal domain determines the specific binding to the target protein.</text>
</comment>
<name>A0AAU9E230_9FIRM</name>
<keyword evidence="3 8" id="KW-0479">Metal-binding</keyword>
<dbReference type="RefSeq" id="WP_338536866.1">
    <property type="nucleotide sequence ID" value="NZ_AP028654.1"/>
</dbReference>
<dbReference type="EC" id="2.7.7.77" evidence="8"/>